<keyword evidence="2" id="KW-1185">Reference proteome</keyword>
<sequence length="137" mass="15653">QRYFRALIPSQLRRDRPLRCSASGRDVVRRERACAPFIHMVCGNHTSSGTECSAADNRRRPALSERETWMTLDHTENLVILEERRPAYRVILVCKQVLLCPLQRALGWSRDVGLHLVSGQQMKRIENCGNQHEGGTS</sequence>
<protein>
    <submittedName>
        <fullName evidence="1">Uncharacterized protein</fullName>
    </submittedName>
</protein>
<proteinExistence type="predicted"/>
<dbReference type="EMBL" id="CADEAL010000416">
    <property type="protein sequence ID" value="CAB1419872.1"/>
    <property type="molecule type" value="Genomic_DNA"/>
</dbReference>
<accession>A0A9N7TW07</accession>
<comment type="caution">
    <text evidence="1">The sequence shown here is derived from an EMBL/GenBank/DDBJ whole genome shotgun (WGS) entry which is preliminary data.</text>
</comment>
<reference evidence="1" key="1">
    <citation type="submission" date="2020-03" db="EMBL/GenBank/DDBJ databases">
        <authorList>
            <person name="Weist P."/>
        </authorList>
    </citation>
    <scope>NUCLEOTIDE SEQUENCE</scope>
</reference>
<dbReference type="Proteomes" id="UP001153269">
    <property type="component" value="Unassembled WGS sequence"/>
</dbReference>
<feature type="non-terminal residue" evidence="1">
    <location>
        <position position="1"/>
    </location>
</feature>
<dbReference type="AlphaFoldDB" id="A0A9N7TW07"/>
<organism evidence="1 2">
    <name type="scientific">Pleuronectes platessa</name>
    <name type="common">European plaice</name>
    <dbReference type="NCBI Taxonomy" id="8262"/>
    <lineage>
        <taxon>Eukaryota</taxon>
        <taxon>Metazoa</taxon>
        <taxon>Chordata</taxon>
        <taxon>Craniata</taxon>
        <taxon>Vertebrata</taxon>
        <taxon>Euteleostomi</taxon>
        <taxon>Actinopterygii</taxon>
        <taxon>Neopterygii</taxon>
        <taxon>Teleostei</taxon>
        <taxon>Neoteleostei</taxon>
        <taxon>Acanthomorphata</taxon>
        <taxon>Carangaria</taxon>
        <taxon>Pleuronectiformes</taxon>
        <taxon>Pleuronectoidei</taxon>
        <taxon>Pleuronectidae</taxon>
        <taxon>Pleuronectes</taxon>
    </lineage>
</organism>
<gene>
    <name evidence="1" type="ORF">PLEPLA_LOCUS7723</name>
</gene>
<name>A0A9N7TW07_PLEPL</name>
<evidence type="ECO:0000313" key="1">
    <source>
        <dbReference type="EMBL" id="CAB1419872.1"/>
    </source>
</evidence>
<evidence type="ECO:0000313" key="2">
    <source>
        <dbReference type="Proteomes" id="UP001153269"/>
    </source>
</evidence>